<dbReference type="Proteomes" id="UP000637695">
    <property type="component" value="Unassembled WGS sequence"/>
</dbReference>
<evidence type="ECO:0000313" key="2">
    <source>
        <dbReference type="Proteomes" id="UP000637695"/>
    </source>
</evidence>
<keyword evidence="2" id="KW-1185">Reference proteome</keyword>
<dbReference type="EMBL" id="BMOY01000013">
    <property type="protein sequence ID" value="GGJ03600.1"/>
    <property type="molecule type" value="Genomic_DNA"/>
</dbReference>
<dbReference type="Pfam" id="PF13419">
    <property type="entry name" value="HAD_2"/>
    <property type="match status" value="1"/>
</dbReference>
<evidence type="ECO:0000313" key="1">
    <source>
        <dbReference type="EMBL" id="GGJ03600.1"/>
    </source>
</evidence>
<dbReference type="GO" id="GO:0008967">
    <property type="term" value="F:phosphoglycolate phosphatase activity"/>
    <property type="evidence" value="ECO:0007669"/>
    <property type="project" value="TreeGrafter"/>
</dbReference>
<reference evidence="1" key="1">
    <citation type="journal article" date="2014" name="Int. J. Syst. Evol. Microbiol.">
        <title>Complete genome sequence of Corynebacterium casei LMG S-19264T (=DSM 44701T), isolated from a smear-ripened cheese.</title>
        <authorList>
            <consortium name="US DOE Joint Genome Institute (JGI-PGF)"/>
            <person name="Walter F."/>
            <person name="Albersmeier A."/>
            <person name="Kalinowski J."/>
            <person name="Ruckert C."/>
        </authorList>
    </citation>
    <scope>NUCLEOTIDE SEQUENCE</scope>
    <source>
        <strain evidence="1">JCM 18487</strain>
    </source>
</reference>
<dbReference type="InterPro" id="IPR041492">
    <property type="entry name" value="HAD_2"/>
</dbReference>
<dbReference type="Gene3D" id="1.10.150.240">
    <property type="entry name" value="Putative phosphatase, domain 2"/>
    <property type="match status" value="1"/>
</dbReference>
<dbReference type="InterPro" id="IPR023214">
    <property type="entry name" value="HAD_sf"/>
</dbReference>
<dbReference type="PANTHER" id="PTHR43434:SF1">
    <property type="entry name" value="PHOSPHOGLYCOLATE PHOSPHATASE"/>
    <property type="match status" value="1"/>
</dbReference>
<dbReference type="InterPro" id="IPR023198">
    <property type="entry name" value="PGP-like_dom2"/>
</dbReference>
<protein>
    <submittedName>
        <fullName evidence="1">Hydrolase</fullName>
    </submittedName>
</protein>
<organism evidence="1 2">
    <name type="scientific">Alicyclobacillus cellulosilyticus</name>
    <dbReference type="NCBI Taxonomy" id="1003997"/>
    <lineage>
        <taxon>Bacteria</taxon>
        <taxon>Bacillati</taxon>
        <taxon>Bacillota</taxon>
        <taxon>Bacilli</taxon>
        <taxon>Bacillales</taxon>
        <taxon>Alicyclobacillaceae</taxon>
        <taxon>Alicyclobacillus</taxon>
    </lineage>
</organism>
<dbReference type="PANTHER" id="PTHR43434">
    <property type="entry name" value="PHOSPHOGLYCOLATE PHOSPHATASE"/>
    <property type="match status" value="1"/>
</dbReference>
<dbReference type="SFLD" id="SFLDG01129">
    <property type="entry name" value="C1.5:_HAD__Beta-PGM__Phosphata"/>
    <property type="match status" value="1"/>
</dbReference>
<comment type="caution">
    <text evidence="1">The sequence shown here is derived from an EMBL/GenBank/DDBJ whole genome shotgun (WGS) entry which is preliminary data.</text>
</comment>
<sequence>MLWDIDGTILRAKGAGRRAMNQAFAETFGIEGAFDDVVMHGRIDLDFIAEVFADHEVDKRKLEDFLFAYYRALQKEATPENMELLPGVVDVLQEAERRGYLYNALGTGNVEVGARIKLDAFDLNHFFPVGGFCERPAHRYEVLDNAIEQAKAYYGIEFAPRDVIVIGDTVRDIEAARKLKVRVVAVATGGSRYEELAAHQPDLLLPDLLEQARLFAWIEEHASA</sequence>
<dbReference type="Gene3D" id="3.40.50.1000">
    <property type="entry name" value="HAD superfamily/HAD-like"/>
    <property type="match status" value="1"/>
</dbReference>
<gene>
    <name evidence="1" type="ORF">GCM10010885_11110</name>
</gene>
<dbReference type="AlphaFoldDB" id="A0A917KA84"/>
<keyword evidence="1" id="KW-0378">Hydrolase</keyword>
<dbReference type="SUPFAM" id="SSF56784">
    <property type="entry name" value="HAD-like"/>
    <property type="match status" value="1"/>
</dbReference>
<accession>A0A917KA84</accession>
<proteinExistence type="predicted"/>
<dbReference type="InterPro" id="IPR050155">
    <property type="entry name" value="HAD-like_hydrolase_sf"/>
</dbReference>
<dbReference type="GO" id="GO:0006281">
    <property type="term" value="P:DNA repair"/>
    <property type="evidence" value="ECO:0007669"/>
    <property type="project" value="TreeGrafter"/>
</dbReference>
<dbReference type="GO" id="GO:0005829">
    <property type="term" value="C:cytosol"/>
    <property type="evidence" value="ECO:0007669"/>
    <property type="project" value="TreeGrafter"/>
</dbReference>
<dbReference type="SFLD" id="SFLDS00003">
    <property type="entry name" value="Haloacid_Dehalogenase"/>
    <property type="match status" value="1"/>
</dbReference>
<name>A0A917KA84_9BACL</name>
<reference evidence="1" key="2">
    <citation type="submission" date="2020-09" db="EMBL/GenBank/DDBJ databases">
        <authorList>
            <person name="Sun Q."/>
            <person name="Ohkuma M."/>
        </authorList>
    </citation>
    <scope>NUCLEOTIDE SEQUENCE</scope>
    <source>
        <strain evidence="1">JCM 18487</strain>
    </source>
</reference>
<dbReference type="InterPro" id="IPR036412">
    <property type="entry name" value="HAD-like_sf"/>
</dbReference>